<feature type="non-terminal residue" evidence="1">
    <location>
        <position position="1"/>
    </location>
</feature>
<protein>
    <submittedName>
        <fullName evidence="1">Uncharacterized protein</fullName>
    </submittedName>
</protein>
<evidence type="ECO:0000313" key="1">
    <source>
        <dbReference type="EMBL" id="MCI17567.1"/>
    </source>
</evidence>
<comment type="caution">
    <text evidence="1">The sequence shown here is derived from an EMBL/GenBank/DDBJ whole genome shotgun (WGS) entry which is preliminary data.</text>
</comment>
<dbReference type="AlphaFoldDB" id="A0A392Q0R6"/>
<dbReference type="Proteomes" id="UP000265520">
    <property type="component" value="Unassembled WGS sequence"/>
</dbReference>
<proteinExistence type="predicted"/>
<organism evidence="1 2">
    <name type="scientific">Trifolium medium</name>
    <dbReference type="NCBI Taxonomy" id="97028"/>
    <lineage>
        <taxon>Eukaryota</taxon>
        <taxon>Viridiplantae</taxon>
        <taxon>Streptophyta</taxon>
        <taxon>Embryophyta</taxon>
        <taxon>Tracheophyta</taxon>
        <taxon>Spermatophyta</taxon>
        <taxon>Magnoliopsida</taxon>
        <taxon>eudicotyledons</taxon>
        <taxon>Gunneridae</taxon>
        <taxon>Pentapetalae</taxon>
        <taxon>rosids</taxon>
        <taxon>fabids</taxon>
        <taxon>Fabales</taxon>
        <taxon>Fabaceae</taxon>
        <taxon>Papilionoideae</taxon>
        <taxon>50 kb inversion clade</taxon>
        <taxon>NPAAA clade</taxon>
        <taxon>Hologalegina</taxon>
        <taxon>IRL clade</taxon>
        <taxon>Trifolieae</taxon>
        <taxon>Trifolium</taxon>
    </lineage>
</organism>
<reference evidence="1 2" key="1">
    <citation type="journal article" date="2018" name="Front. Plant Sci.">
        <title>Red Clover (Trifolium pratense) and Zigzag Clover (T. medium) - A Picture of Genomic Similarities and Differences.</title>
        <authorList>
            <person name="Dluhosova J."/>
            <person name="Istvanek J."/>
            <person name="Nedelnik J."/>
            <person name="Repkova J."/>
        </authorList>
    </citation>
    <scope>NUCLEOTIDE SEQUENCE [LARGE SCALE GENOMIC DNA]</scope>
    <source>
        <strain evidence="2">cv. 10/8</strain>
        <tissue evidence="1">Leaf</tissue>
    </source>
</reference>
<sequence>VGTAAENRKIEVVLRVSVGKQKQEYYGDNAKELVVK</sequence>
<evidence type="ECO:0000313" key="2">
    <source>
        <dbReference type="Proteomes" id="UP000265520"/>
    </source>
</evidence>
<keyword evidence="2" id="KW-1185">Reference proteome</keyword>
<dbReference type="EMBL" id="LXQA010106008">
    <property type="protein sequence ID" value="MCI17567.1"/>
    <property type="molecule type" value="Genomic_DNA"/>
</dbReference>
<name>A0A392Q0R6_9FABA</name>
<accession>A0A392Q0R6</accession>